<reference evidence="1" key="2">
    <citation type="submission" date="2015-07" db="EMBL/GenBank/DDBJ databases">
        <title>Plasmids, circular viruses and viroids from rat gut.</title>
        <authorList>
            <person name="Jorgensen T.J."/>
            <person name="Hansen M.A."/>
            <person name="Xu Z."/>
            <person name="Tabak M.A."/>
            <person name="Sorensen S.J."/>
            <person name="Hansen L.H."/>
        </authorList>
    </citation>
    <scope>NUCLEOTIDE SEQUENCE</scope>
    <source>
        <plasmid evidence="1">pRGRH0704</plasmid>
    </source>
</reference>
<dbReference type="AlphaFoldDB" id="A0A0H5Q2Q1"/>
<reference evidence="1" key="1">
    <citation type="submission" date="2015-06" db="EMBL/GenBank/DDBJ databases">
        <authorList>
            <person name="Joergensen T."/>
        </authorList>
    </citation>
    <scope>NUCLEOTIDE SEQUENCE</scope>
    <source>
        <plasmid evidence="1">pRGRH0704</plasmid>
    </source>
</reference>
<organism evidence="1">
    <name type="scientific">uncultured prokaryote</name>
    <dbReference type="NCBI Taxonomy" id="198431"/>
    <lineage>
        <taxon>unclassified sequences</taxon>
        <taxon>environmental samples</taxon>
    </lineage>
</organism>
<keyword evidence="1" id="KW-0614">Plasmid</keyword>
<sequence>MSFEIIPTPDFARSLKVLAKRHKSLKQDMSVFVSSLKENPLQGTEIAPNIRKVRLTITSKGKGKSGGARIITYIMAVSEDAGSVYLIDIYDKSDYDTVDVSVLKKMIADLDLL</sequence>
<geneLocation type="plasmid" evidence="1">
    <name>pRGRH0704</name>
</geneLocation>
<accession>A0A0H5Q2Q1</accession>
<protein>
    <recommendedName>
        <fullName evidence="2">Addiction module toxin RelE</fullName>
    </recommendedName>
</protein>
<evidence type="ECO:0008006" key="2">
    <source>
        <dbReference type="Google" id="ProtNLM"/>
    </source>
</evidence>
<evidence type="ECO:0000313" key="1">
    <source>
        <dbReference type="EMBL" id="CRY95655.1"/>
    </source>
</evidence>
<name>A0A0H5Q2Q1_9ZZZZ</name>
<proteinExistence type="predicted"/>
<dbReference type="EMBL" id="LN853322">
    <property type="protein sequence ID" value="CRY95655.1"/>
    <property type="molecule type" value="Genomic_DNA"/>
</dbReference>